<dbReference type="EMBL" id="CAIJEO010000013">
    <property type="protein sequence ID" value="CAD0100981.1"/>
    <property type="molecule type" value="Genomic_DNA"/>
</dbReference>
<dbReference type="AlphaFoldDB" id="A0A9N8KCJ7"/>
<organism evidence="2 3">
    <name type="scientific">Aureobasidium mustum</name>
    <dbReference type="NCBI Taxonomy" id="2773714"/>
    <lineage>
        <taxon>Eukaryota</taxon>
        <taxon>Fungi</taxon>
        <taxon>Dikarya</taxon>
        <taxon>Ascomycota</taxon>
        <taxon>Pezizomycotina</taxon>
        <taxon>Dothideomycetes</taxon>
        <taxon>Dothideomycetidae</taxon>
        <taxon>Dothideales</taxon>
        <taxon>Saccotheciaceae</taxon>
        <taxon>Aureobasidium</taxon>
    </lineage>
</organism>
<sequence>MKISATLLTFCLGMGMHMATAAPINSTVTNITVGDTHSANLTNTTAVDIEPVKRDGTNWEWWCDVWWEPICGGKPGPHALNAPIDPDTGEVLNSTAVKMFAEIDDVTLVKRHRPHWWNSDPCCTTWFCRRKEECDIPLWDTGRYNQRCAWCYNPINAPPESI</sequence>
<evidence type="ECO:0000313" key="3">
    <source>
        <dbReference type="Proteomes" id="UP000714618"/>
    </source>
</evidence>
<evidence type="ECO:0000313" key="2">
    <source>
        <dbReference type="EMBL" id="CAD0100981.1"/>
    </source>
</evidence>
<comment type="caution">
    <text evidence="2">The sequence shown here is derived from an EMBL/GenBank/DDBJ whole genome shotgun (WGS) entry which is preliminary data.</text>
</comment>
<keyword evidence="3" id="KW-1185">Reference proteome</keyword>
<accession>A0A9N8KCJ7</accession>
<gene>
    <name evidence="2" type="ORF">AWRI4233_LOCUS9806</name>
</gene>
<dbReference type="Proteomes" id="UP000714618">
    <property type="component" value="Unassembled WGS sequence"/>
</dbReference>
<feature type="chain" id="PRO_5040204536" evidence="1">
    <location>
        <begin position="22"/>
        <end position="162"/>
    </location>
</feature>
<keyword evidence="1" id="KW-0732">Signal</keyword>
<name>A0A9N8KCJ7_9PEZI</name>
<feature type="signal peptide" evidence="1">
    <location>
        <begin position="1"/>
        <end position="21"/>
    </location>
</feature>
<proteinExistence type="predicted"/>
<protein>
    <submittedName>
        <fullName evidence="2">Uncharacterized protein</fullName>
    </submittedName>
</protein>
<reference evidence="2" key="1">
    <citation type="submission" date="2020-06" db="EMBL/GenBank/DDBJ databases">
        <authorList>
            <person name="Onetto C."/>
        </authorList>
    </citation>
    <scope>NUCLEOTIDE SEQUENCE</scope>
</reference>
<evidence type="ECO:0000256" key="1">
    <source>
        <dbReference type="SAM" id="SignalP"/>
    </source>
</evidence>
<dbReference type="OrthoDB" id="3886757at2759"/>